<organism evidence="1 2">
    <name type="scientific">Corynebacterium liangguodongii</name>
    <dbReference type="NCBI Taxonomy" id="2079535"/>
    <lineage>
        <taxon>Bacteria</taxon>
        <taxon>Bacillati</taxon>
        <taxon>Actinomycetota</taxon>
        <taxon>Actinomycetes</taxon>
        <taxon>Mycobacteriales</taxon>
        <taxon>Corynebacteriaceae</taxon>
        <taxon>Corynebacterium</taxon>
    </lineage>
</organism>
<dbReference type="Pfam" id="PF00403">
    <property type="entry name" value="HMA"/>
    <property type="match status" value="1"/>
</dbReference>
<dbReference type="CDD" id="cd00371">
    <property type="entry name" value="HMA"/>
    <property type="match status" value="1"/>
</dbReference>
<dbReference type="Proteomes" id="UP000244754">
    <property type="component" value="Chromosome"/>
</dbReference>
<dbReference type="GO" id="GO:0046872">
    <property type="term" value="F:metal ion binding"/>
    <property type="evidence" value="ECO:0007669"/>
    <property type="project" value="InterPro"/>
</dbReference>
<name>A0A2S0WGJ8_9CORY</name>
<dbReference type="PROSITE" id="PS50846">
    <property type="entry name" value="HMA_2"/>
    <property type="match status" value="1"/>
</dbReference>
<evidence type="ECO:0000313" key="2">
    <source>
        <dbReference type="Proteomes" id="UP000244754"/>
    </source>
</evidence>
<sequence length="66" mass="6969">MAVRQFSVEGMTCTHCEASVAEEVGAIAGVEDVAVDHTTGRLEVTGEGFSAEEVEKAVHEAGYRLT</sequence>
<dbReference type="AlphaFoldDB" id="A0A2S0WGJ8"/>
<protein>
    <submittedName>
        <fullName evidence="1">Oxidoreductase</fullName>
    </submittedName>
</protein>
<dbReference type="Gene3D" id="3.30.70.100">
    <property type="match status" value="1"/>
</dbReference>
<dbReference type="InterPro" id="IPR036163">
    <property type="entry name" value="HMA_dom_sf"/>
</dbReference>
<gene>
    <name evidence="1" type="ORF">C3E79_10770</name>
</gene>
<dbReference type="KEGG" id="clia:C3E79_10770"/>
<accession>A0A2S0WGJ8</accession>
<reference evidence="2" key="1">
    <citation type="submission" date="2018-01" db="EMBL/GenBank/DDBJ databases">
        <authorList>
            <person name="Li J."/>
        </authorList>
    </citation>
    <scope>NUCLEOTIDE SEQUENCE [LARGE SCALE GENOMIC DNA]</scope>
    <source>
        <strain evidence="2">2184</strain>
    </source>
</reference>
<keyword evidence="2" id="KW-1185">Reference proteome</keyword>
<evidence type="ECO:0000313" key="1">
    <source>
        <dbReference type="EMBL" id="AWB84893.1"/>
    </source>
</evidence>
<proteinExistence type="predicted"/>
<dbReference type="EMBL" id="CP026948">
    <property type="protein sequence ID" value="AWB84893.1"/>
    <property type="molecule type" value="Genomic_DNA"/>
</dbReference>
<dbReference type="OrthoDB" id="9813965at2"/>
<dbReference type="InterPro" id="IPR006121">
    <property type="entry name" value="HMA_dom"/>
</dbReference>
<dbReference type="SUPFAM" id="SSF55008">
    <property type="entry name" value="HMA, heavy metal-associated domain"/>
    <property type="match status" value="1"/>
</dbReference>
<dbReference type="RefSeq" id="WP_108404901.1">
    <property type="nucleotide sequence ID" value="NZ_CP026948.1"/>
</dbReference>